<dbReference type="OrthoDB" id="626167at2759"/>
<dbReference type="InterPro" id="IPR027417">
    <property type="entry name" value="P-loop_NTPase"/>
</dbReference>
<accession>A0A4Y7SBT9</accession>
<organism evidence="3 4">
    <name type="scientific">Coprinellus micaceus</name>
    <name type="common">Glistening ink-cap mushroom</name>
    <name type="synonym">Coprinus micaceus</name>
    <dbReference type="NCBI Taxonomy" id="71717"/>
    <lineage>
        <taxon>Eukaryota</taxon>
        <taxon>Fungi</taxon>
        <taxon>Dikarya</taxon>
        <taxon>Basidiomycota</taxon>
        <taxon>Agaricomycotina</taxon>
        <taxon>Agaricomycetes</taxon>
        <taxon>Agaricomycetidae</taxon>
        <taxon>Agaricales</taxon>
        <taxon>Agaricineae</taxon>
        <taxon>Psathyrellaceae</taxon>
        <taxon>Coprinellus</taxon>
    </lineage>
</organism>
<feature type="domain" description="Nephrocystin 3-like N-terminal" evidence="2">
    <location>
        <begin position="12"/>
        <end position="139"/>
    </location>
</feature>
<keyword evidence="1" id="KW-0677">Repeat</keyword>
<evidence type="ECO:0000256" key="1">
    <source>
        <dbReference type="ARBA" id="ARBA00022737"/>
    </source>
</evidence>
<evidence type="ECO:0000259" key="2">
    <source>
        <dbReference type="Pfam" id="PF24883"/>
    </source>
</evidence>
<dbReference type="STRING" id="71717.A0A4Y7SBT9"/>
<dbReference type="Proteomes" id="UP000298030">
    <property type="component" value="Unassembled WGS sequence"/>
</dbReference>
<sequence>MRLWVGSNTEVKGRYCFLSGPAGSGKTAIAGTIADECHSRGWLAGSFFFSAFSSIPERRSKRALVPTLTYHLLHQATILLLKESILSSIDADKSVFEKNLVQQIRLLILGPVQHLGRAVDKRKWPKVIIVDGLDECDADVGREYDTEGERRKSQEDNHSEVLSALWAAAADPAFPFRIIVASRPERSIQSFFSKPNVKAAAKIMFLDDNYDPTTDIETFLRASLIRIGLDNHLGEDWFSPGVPRLLAQEASGQFIYATTIIRFIEVSNIPPIHQLRCVLEWHRSRPDSPNPFAKLDALYLAILNTSRDAILAAKWLRTIEYLDYPDPWFVRALLESSPSETEFILGGLQSLVGLEDASGGPSFHFYHKSLLDCLGDSNRSAELYVDDEDLKVFLQERYYQILKDRGPQRELRRSKITLGAFFNFYQGNSVGHFDPSRGYTDSDVDWWISLSSYCGSTCDHHHFSEMRESMHANVCVKWNNPFKLSLLQRLRWLTYGPVSLASLPSILQNLEKRYFASPQIARPKCHGPCLTLGRESRG</sequence>
<dbReference type="SUPFAM" id="SSF52540">
    <property type="entry name" value="P-loop containing nucleoside triphosphate hydrolases"/>
    <property type="match status" value="1"/>
</dbReference>
<dbReference type="AlphaFoldDB" id="A0A4Y7SBT9"/>
<proteinExistence type="predicted"/>
<dbReference type="Pfam" id="PF24883">
    <property type="entry name" value="NPHP3_N"/>
    <property type="match status" value="1"/>
</dbReference>
<dbReference type="PANTHER" id="PTHR10039">
    <property type="entry name" value="AMELOGENIN"/>
    <property type="match status" value="1"/>
</dbReference>
<keyword evidence="4" id="KW-1185">Reference proteome</keyword>
<dbReference type="InterPro" id="IPR056884">
    <property type="entry name" value="NPHP3-like_N"/>
</dbReference>
<gene>
    <name evidence="3" type="ORF">FA13DRAFT_489744</name>
</gene>
<comment type="caution">
    <text evidence="3">The sequence shown here is derived from an EMBL/GenBank/DDBJ whole genome shotgun (WGS) entry which is preliminary data.</text>
</comment>
<name>A0A4Y7SBT9_COPMI</name>
<protein>
    <recommendedName>
        <fullName evidence="2">Nephrocystin 3-like N-terminal domain-containing protein</fullName>
    </recommendedName>
</protein>
<reference evidence="3 4" key="1">
    <citation type="journal article" date="2019" name="Nat. Ecol. Evol.">
        <title>Megaphylogeny resolves global patterns of mushroom evolution.</title>
        <authorList>
            <person name="Varga T."/>
            <person name="Krizsan K."/>
            <person name="Foldi C."/>
            <person name="Dima B."/>
            <person name="Sanchez-Garcia M."/>
            <person name="Sanchez-Ramirez S."/>
            <person name="Szollosi G.J."/>
            <person name="Szarkandi J.G."/>
            <person name="Papp V."/>
            <person name="Albert L."/>
            <person name="Andreopoulos W."/>
            <person name="Angelini C."/>
            <person name="Antonin V."/>
            <person name="Barry K.W."/>
            <person name="Bougher N.L."/>
            <person name="Buchanan P."/>
            <person name="Buyck B."/>
            <person name="Bense V."/>
            <person name="Catcheside P."/>
            <person name="Chovatia M."/>
            <person name="Cooper J."/>
            <person name="Damon W."/>
            <person name="Desjardin D."/>
            <person name="Finy P."/>
            <person name="Geml J."/>
            <person name="Haridas S."/>
            <person name="Hughes K."/>
            <person name="Justo A."/>
            <person name="Karasinski D."/>
            <person name="Kautmanova I."/>
            <person name="Kiss B."/>
            <person name="Kocsube S."/>
            <person name="Kotiranta H."/>
            <person name="LaButti K.M."/>
            <person name="Lechner B.E."/>
            <person name="Liimatainen K."/>
            <person name="Lipzen A."/>
            <person name="Lukacs Z."/>
            <person name="Mihaltcheva S."/>
            <person name="Morgado L.N."/>
            <person name="Niskanen T."/>
            <person name="Noordeloos M.E."/>
            <person name="Ohm R.A."/>
            <person name="Ortiz-Santana B."/>
            <person name="Ovrebo C."/>
            <person name="Racz N."/>
            <person name="Riley R."/>
            <person name="Savchenko A."/>
            <person name="Shiryaev A."/>
            <person name="Soop K."/>
            <person name="Spirin V."/>
            <person name="Szebenyi C."/>
            <person name="Tomsovsky M."/>
            <person name="Tulloss R.E."/>
            <person name="Uehling J."/>
            <person name="Grigoriev I.V."/>
            <person name="Vagvolgyi C."/>
            <person name="Papp T."/>
            <person name="Martin F.M."/>
            <person name="Miettinen O."/>
            <person name="Hibbett D.S."/>
            <person name="Nagy L.G."/>
        </authorList>
    </citation>
    <scope>NUCLEOTIDE SEQUENCE [LARGE SCALE GENOMIC DNA]</scope>
    <source>
        <strain evidence="3 4">FP101781</strain>
    </source>
</reference>
<dbReference type="Gene3D" id="3.40.50.300">
    <property type="entry name" value="P-loop containing nucleotide triphosphate hydrolases"/>
    <property type="match status" value="1"/>
</dbReference>
<dbReference type="EMBL" id="QPFP01000206">
    <property type="protein sequence ID" value="TEB19154.1"/>
    <property type="molecule type" value="Genomic_DNA"/>
</dbReference>
<dbReference type="PANTHER" id="PTHR10039:SF15">
    <property type="entry name" value="NACHT DOMAIN-CONTAINING PROTEIN"/>
    <property type="match status" value="1"/>
</dbReference>
<evidence type="ECO:0000313" key="4">
    <source>
        <dbReference type="Proteomes" id="UP000298030"/>
    </source>
</evidence>
<evidence type="ECO:0000313" key="3">
    <source>
        <dbReference type="EMBL" id="TEB19154.1"/>
    </source>
</evidence>